<gene>
    <name evidence="8" type="ORF">AUEXF2481DRAFT_101755</name>
</gene>
<dbReference type="GO" id="GO:0003676">
    <property type="term" value="F:nucleic acid binding"/>
    <property type="evidence" value="ECO:0007669"/>
    <property type="project" value="InterPro"/>
</dbReference>
<dbReference type="GO" id="GO:0005634">
    <property type="term" value="C:nucleus"/>
    <property type="evidence" value="ECO:0007669"/>
    <property type="project" value="UniProtKB-SubCell"/>
</dbReference>
<evidence type="ECO:0000259" key="6">
    <source>
        <dbReference type="Pfam" id="PF10433"/>
    </source>
</evidence>
<dbReference type="InParanoid" id="A0A074YXA8"/>
<dbReference type="InterPro" id="IPR050358">
    <property type="entry name" value="RSE1/DDB1/CFT1"/>
</dbReference>
<evidence type="ECO:0000256" key="2">
    <source>
        <dbReference type="ARBA" id="ARBA00007453"/>
    </source>
</evidence>
<feature type="domain" description="RSE1/DDB1/CPSF1 C-terminal" evidence="5">
    <location>
        <begin position="778"/>
        <end position="1097"/>
    </location>
</feature>
<dbReference type="OMA" id="HQDFLMR"/>
<dbReference type="InterPro" id="IPR015943">
    <property type="entry name" value="WD40/YVTN_repeat-like_dom_sf"/>
</dbReference>
<dbReference type="InterPro" id="IPR018846">
    <property type="entry name" value="Beta-prop_RSE1/DDB1/CPSF1_1st"/>
</dbReference>
<dbReference type="InterPro" id="IPR004871">
    <property type="entry name" value="RSE1/DDB1/CPSF1_C"/>
</dbReference>
<dbReference type="Gene3D" id="1.10.150.910">
    <property type="match status" value="1"/>
</dbReference>
<name>A0A074YXA8_AURSE</name>
<accession>A0A074YXA8</accession>
<feature type="domain" description="RSE1/DDB1/CPSF1 second beta-propeller" evidence="7">
    <location>
        <begin position="418"/>
        <end position="729"/>
    </location>
</feature>
<sequence length="1128" mass="123882">MAYLASIHRPSSVRHALKLNFLSADEDTLVVAKANRLEFYAQQQDGLVLQHSKAIYGKVIMLQAIRHASSQTDHLFVGTDRYMYFTLSWDPTTKQLKTEKSFKDISDRAAREAQLGERCNIDPTRRYMTIEIYEGIVSVIPIAQETKRKSAPNSRPGDIGEPASVRVPELNVRSSTFLHRRKEKDKPQLALLFEDSMGKVRLKVRELDYTPSLKSNEPGSAELENEQEASDELDLGASHLIPLPGPAYGVLILGETTISYCEEFDRRITKSEPLKEATIFVAWTQIDDQRFVLADEYGKLYLLMVTLNAKQDLEGWKLDVIGETSRASTLVYLDGGRIFVGSHQGNSQLIQITPGSIEILQTFANIAPILDFTVMDMGNRSSDAQVNEYSSGQARIVTGSGAFKDGSLRSVRSGVGLEDLGSIGEMENITDVFSVKSTSTLEFVDTLVVSFIAHTRIFSFSSDGDVEEADNFKGMDLSQSTLFATNLPSGKILQITSSAVLITDPESGMNLASWSPSEGSSIAAASTAGSNILVSVSGSGLTMLDVSGDDVKVTATRQFDAGSQVACISLSPTLRNTCVVGFWQDASVSLLDASSLRTLHSETIDEESTAVPRSLLVAPILEGSLPTLFIGMADGNVVTYSIDPSTNALSSKKSIILGTQQASFKALPKGNGLNTVFAICEHPSLIYGSEGRIVYSAITAEDATCVSPFDTEAFPNAIAIATANELKLAIVDEERTTHVQTLPVNETVRRIAYSADLRAFGLGTIKRTIRESYEHIESHFKLVDEVAFQELHTFALNQEELVESCIRAKLDDGSGDLVERFIVGTSYIEEDVGDAPRGRILVFEVTDERRLKLVTQHKVKGACRCLAMCEGRIVAALVKTVVMYNFKYETASTPYLDKVASYRTSTAPIDVSVTGDKITIADLMKSVSVVQYKQGANGQDDSLSEVARHYDTTWGTAVANIEANTYVESDAEGNLLVLNQDVNGFSEEDKRRLRVLSDMQLGEMVNRIRRIEVQPTPGAIVIPCAFLATVEGAIYLFATIAPQHQDTLMRLQENMAEKVQSPGNVPFNRYRAYKTSVRESDEPNRFVDGELIERFLDCDEQLQESIVQGLSVGVEEVRSIVEALRRLH</sequence>
<dbReference type="OrthoDB" id="433457at2759"/>
<dbReference type="HOGENOM" id="CLU_002893_1_1_1"/>
<dbReference type="STRING" id="1043005.A0A074YXA8"/>
<evidence type="ECO:0000259" key="5">
    <source>
        <dbReference type="Pfam" id="PF03178"/>
    </source>
</evidence>
<evidence type="ECO:0000256" key="1">
    <source>
        <dbReference type="ARBA" id="ARBA00004123"/>
    </source>
</evidence>
<dbReference type="InterPro" id="IPR058543">
    <property type="entry name" value="Beta-prop_RSE1/DDB1/CPSF1_2nd"/>
</dbReference>
<dbReference type="FunFam" id="2.130.10.10:FF:000629">
    <property type="entry name" value="UV-damaged DNA binding protein"/>
    <property type="match status" value="1"/>
</dbReference>
<feature type="domain" description="RSE1/DDB1/CPSF1 first beta-propeller" evidence="6">
    <location>
        <begin position="12"/>
        <end position="363"/>
    </location>
</feature>
<evidence type="ECO:0000259" key="7">
    <source>
        <dbReference type="Pfam" id="PF23726"/>
    </source>
</evidence>
<evidence type="ECO:0000256" key="3">
    <source>
        <dbReference type="ARBA" id="ARBA00014577"/>
    </source>
</evidence>
<keyword evidence="4" id="KW-0539">Nucleus</keyword>
<dbReference type="Pfam" id="PF03178">
    <property type="entry name" value="CPSF_A"/>
    <property type="match status" value="1"/>
</dbReference>
<keyword evidence="9" id="KW-1185">Reference proteome</keyword>
<reference evidence="8 9" key="1">
    <citation type="journal article" date="2014" name="BMC Genomics">
        <title>Genome sequencing of four Aureobasidium pullulans varieties: biotechnological potential, stress tolerance, and description of new species.</title>
        <authorList>
            <person name="Gostin Ar C."/>
            <person name="Ohm R.A."/>
            <person name="Kogej T."/>
            <person name="Sonjak S."/>
            <person name="Turk M."/>
            <person name="Zajc J."/>
            <person name="Zalar P."/>
            <person name="Grube M."/>
            <person name="Sun H."/>
            <person name="Han J."/>
            <person name="Sharma A."/>
            <person name="Chiniquy J."/>
            <person name="Ngan C.Y."/>
            <person name="Lipzen A."/>
            <person name="Barry K."/>
            <person name="Grigoriev I.V."/>
            <person name="Gunde-Cimerman N."/>
        </authorList>
    </citation>
    <scope>NUCLEOTIDE SEQUENCE [LARGE SCALE GENOMIC DNA]</scope>
    <source>
        <strain evidence="8 9">EXF-2481</strain>
    </source>
</reference>
<dbReference type="EMBL" id="KL584778">
    <property type="protein sequence ID" value="KEQ91486.1"/>
    <property type="molecule type" value="Genomic_DNA"/>
</dbReference>
<dbReference type="SUPFAM" id="SSF50998">
    <property type="entry name" value="Quinoprotein alcohol dehydrogenase-like"/>
    <property type="match status" value="1"/>
</dbReference>
<dbReference type="Pfam" id="PF10433">
    <property type="entry name" value="Beta-prop_RSE1_1st"/>
    <property type="match status" value="1"/>
</dbReference>
<dbReference type="AlphaFoldDB" id="A0A074YXA8"/>
<dbReference type="PANTHER" id="PTHR10644">
    <property type="entry name" value="DNA REPAIR/RNA PROCESSING CPSF FAMILY"/>
    <property type="match status" value="1"/>
</dbReference>
<evidence type="ECO:0000256" key="4">
    <source>
        <dbReference type="ARBA" id="ARBA00023242"/>
    </source>
</evidence>
<comment type="subcellular location">
    <subcellularLocation>
        <location evidence="1">Nucleus</location>
    </subcellularLocation>
</comment>
<dbReference type="Pfam" id="PF23726">
    <property type="entry name" value="Beta-prop_RSE1_2nd"/>
    <property type="match status" value="1"/>
</dbReference>
<dbReference type="Gene3D" id="2.130.10.10">
    <property type="entry name" value="YVTN repeat-like/Quinoprotein amine dehydrogenase"/>
    <property type="match status" value="3"/>
</dbReference>
<organism evidence="8 9">
    <name type="scientific">Aureobasidium subglaciale (strain EXF-2481)</name>
    <name type="common">Aureobasidium pullulans var. subglaciale</name>
    <dbReference type="NCBI Taxonomy" id="1043005"/>
    <lineage>
        <taxon>Eukaryota</taxon>
        <taxon>Fungi</taxon>
        <taxon>Dikarya</taxon>
        <taxon>Ascomycota</taxon>
        <taxon>Pezizomycotina</taxon>
        <taxon>Dothideomycetes</taxon>
        <taxon>Dothideomycetidae</taxon>
        <taxon>Dothideales</taxon>
        <taxon>Saccotheciaceae</taxon>
        <taxon>Aureobasidium</taxon>
    </lineage>
</organism>
<evidence type="ECO:0000313" key="8">
    <source>
        <dbReference type="EMBL" id="KEQ91486.1"/>
    </source>
</evidence>
<comment type="similarity">
    <text evidence="2">Belongs to the DDB1 family.</text>
</comment>
<dbReference type="GeneID" id="25361731"/>
<evidence type="ECO:0000313" key="9">
    <source>
        <dbReference type="Proteomes" id="UP000030641"/>
    </source>
</evidence>
<dbReference type="FunFam" id="2.130.10.10:FF:000592">
    <property type="entry name" value="UV-damaged DNA binding protein"/>
    <property type="match status" value="1"/>
</dbReference>
<protein>
    <recommendedName>
        <fullName evidence="3">DNA damage-binding protein 1</fullName>
    </recommendedName>
</protein>
<dbReference type="InterPro" id="IPR011047">
    <property type="entry name" value="Quinoprotein_ADH-like_sf"/>
</dbReference>
<dbReference type="Proteomes" id="UP000030641">
    <property type="component" value="Unassembled WGS sequence"/>
</dbReference>
<proteinExistence type="inferred from homology"/>
<dbReference type="RefSeq" id="XP_013339989.1">
    <property type="nucleotide sequence ID" value="XM_013484535.1"/>
</dbReference>